<dbReference type="Gene3D" id="1.10.260.40">
    <property type="entry name" value="lambda repressor-like DNA-binding domains"/>
    <property type="match status" value="1"/>
</dbReference>
<dbReference type="PROSITE" id="PS50943">
    <property type="entry name" value="HTH_CROC1"/>
    <property type="match status" value="1"/>
</dbReference>
<gene>
    <name evidence="2" type="ORF">SIOphi_00105</name>
</gene>
<reference evidence="2 3" key="1">
    <citation type="submission" date="2013-02" db="EMBL/GenBank/DDBJ databases">
        <authorList>
            <person name="Lukaszewicz M."/>
            <person name="Biegalska A."/>
            <person name="Krasowska A."/>
        </authorList>
    </citation>
    <scope>NUCLEOTIDE SEQUENCE [LARGE SCALE GENOMIC DNA]</scope>
</reference>
<keyword evidence="3" id="KW-1185">Reference proteome</keyword>
<protein>
    <submittedName>
        <fullName evidence="2">Transcriptional regulator</fullName>
    </submittedName>
</protein>
<accession>R4JK13</accession>
<dbReference type="SMART" id="SM00530">
    <property type="entry name" value="HTH_XRE"/>
    <property type="match status" value="1"/>
</dbReference>
<feature type="domain" description="HTH cro/C1-type" evidence="1">
    <location>
        <begin position="22"/>
        <end position="76"/>
    </location>
</feature>
<evidence type="ECO:0000313" key="2">
    <source>
        <dbReference type="EMBL" id="AGK86829.1"/>
    </source>
</evidence>
<dbReference type="CDD" id="cd00093">
    <property type="entry name" value="HTH_XRE"/>
    <property type="match status" value="1"/>
</dbReference>
<evidence type="ECO:0000313" key="3">
    <source>
        <dbReference type="Proteomes" id="UP000258501"/>
    </source>
</evidence>
<evidence type="ECO:0000259" key="1">
    <source>
        <dbReference type="PROSITE" id="PS50943"/>
    </source>
</evidence>
<dbReference type="SUPFAM" id="SSF47413">
    <property type="entry name" value="lambda repressor-like DNA-binding domains"/>
    <property type="match status" value="1"/>
</dbReference>
<organism evidence="2 3">
    <name type="scientific">Bacillus phage SIOphi</name>
    <dbReference type="NCBI Taxonomy" id="1285382"/>
    <lineage>
        <taxon>Viruses</taxon>
        <taxon>Duplodnaviria</taxon>
        <taxon>Heunggongvirae</taxon>
        <taxon>Uroviricota</taxon>
        <taxon>Caudoviricetes</taxon>
        <taxon>Herelleviridae</taxon>
        <taxon>Bastillevirinae</taxon>
        <taxon>Siophivirus</taxon>
        <taxon>Siophivirus SIOphi</taxon>
    </lineage>
</organism>
<proteinExistence type="predicted"/>
<dbReference type="Pfam" id="PF01381">
    <property type="entry name" value="HTH_3"/>
    <property type="match status" value="1"/>
</dbReference>
<sequence length="99" mass="11767">MTNATVTKTKGGNKMSKTPKKLKKYRIDAGMTIYSLAERMSVHPSTVSYWENDQKFPRRGKMEQLEDIFNVSWRELFDDLSEEEIKELEKRENTWFGRE</sequence>
<dbReference type="Proteomes" id="UP000258501">
    <property type="component" value="Segment"/>
</dbReference>
<dbReference type="InterPro" id="IPR010982">
    <property type="entry name" value="Lambda_DNA-bd_dom_sf"/>
</dbReference>
<dbReference type="OrthoDB" id="21470at10239"/>
<dbReference type="InterPro" id="IPR001387">
    <property type="entry name" value="Cro/C1-type_HTH"/>
</dbReference>
<dbReference type="GO" id="GO:0003677">
    <property type="term" value="F:DNA binding"/>
    <property type="evidence" value="ECO:0007669"/>
    <property type="project" value="InterPro"/>
</dbReference>
<name>R4JK13_9CAUD</name>
<dbReference type="EMBL" id="KC699836">
    <property type="protein sequence ID" value="AGK86829.1"/>
    <property type="molecule type" value="Genomic_DNA"/>
</dbReference>